<reference evidence="1 2" key="1">
    <citation type="submission" date="2022-01" db="EMBL/GenBank/DDBJ databases">
        <authorList>
            <person name="Xiong W."/>
            <person name="Schranz E."/>
        </authorList>
    </citation>
    <scope>NUCLEOTIDE SEQUENCE [LARGE SCALE GENOMIC DNA]</scope>
</reference>
<sequence length="94" mass="10888">MEKVLNTLIQQFNKTRESLKGVQLKIINHCDTKEDIIQNIPTTPCYMNYIVSTKVLQDAKKADADMLDIISNMQETMEKTIIAYKNMIKHLLDD</sequence>
<evidence type="ECO:0000313" key="2">
    <source>
        <dbReference type="Proteomes" id="UP001157418"/>
    </source>
</evidence>
<gene>
    <name evidence="1" type="ORF">LVIROSA_LOCUS36147</name>
</gene>
<keyword evidence="2" id="KW-1185">Reference proteome</keyword>
<comment type="caution">
    <text evidence="1">The sequence shown here is derived from an EMBL/GenBank/DDBJ whole genome shotgun (WGS) entry which is preliminary data.</text>
</comment>
<name>A0AAU9PK20_9ASTR</name>
<protein>
    <submittedName>
        <fullName evidence="1">Uncharacterized protein</fullName>
    </submittedName>
</protein>
<dbReference type="AlphaFoldDB" id="A0AAU9PK20"/>
<organism evidence="1 2">
    <name type="scientific">Lactuca virosa</name>
    <dbReference type="NCBI Taxonomy" id="75947"/>
    <lineage>
        <taxon>Eukaryota</taxon>
        <taxon>Viridiplantae</taxon>
        <taxon>Streptophyta</taxon>
        <taxon>Embryophyta</taxon>
        <taxon>Tracheophyta</taxon>
        <taxon>Spermatophyta</taxon>
        <taxon>Magnoliopsida</taxon>
        <taxon>eudicotyledons</taxon>
        <taxon>Gunneridae</taxon>
        <taxon>Pentapetalae</taxon>
        <taxon>asterids</taxon>
        <taxon>campanulids</taxon>
        <taxon>Asterales</taxon>
        <taxon>Asteraceae</taxon>
        <taxon>Cichorioideae</taxon>
        <taxon>Cichorieae</taxon>
        <taxon>Lactucinae</taxon>
        <taxon>Lactuca</taxon>
    </lineage>
</organism>
<dbReference type="EMBL" id="CAKMRJ010005634">
    <property type="protein sequence ID" value="CAH1450740.1"/>
    <property type="molecule type" value="Genomic_DNA"/>
</dbReference>
<evidence type="ECO:0000313" key="1">
    <source>
        <dbReference type="EMBL" id="CAH1450740.1"/>
    </source>
</evidence>
<dbReference type="Proteomes" id="UP001157418">
    <property type="component" value="Unassembled WGS sequence"/>
</dbReference>
<accession>A0AAU9PK20</accession>
<proteinExistence type="predicted"/>